<dbReference type="Gene3D" id="2.30.30.60">
    <property type="match status" value="1"/>
</dbReference>
<proteinExistence type="predicted"/>
<name>A0A5C6WWU3_9DELT</name>
<dbReference type="Gene3D" id="1.10.287.1260">
    <property type="match status" value="1"/>
</dbReference>
<evidence type="ECO:0000256" key="4">
    <source>
        <dbReference type="ARBA" id="ARBA00022989"/>
    </source>
</evidence>
<dbReference type="Proteomes" id="UP000321046">
    <property type="component" value="Unassembled WGS sequence"/>
</dbReference>
<evidence type="ECO:0000259" key="7">
    <source>
        <dbReference type="Pfam" id="PF00924"/>
    </source>
</evidence>
<dbReference type="InterPro" id="IPR006685">
    <property type="entry name" value="MscS_channel_2nd"/>
</dbReference>
<dbReference type="PANTHER" id="PTHR30221:SF1">
    <property type="entry name" value="SMALL-CONDUCTANCE MECHANOSENSITIVE CHANNEL"/>
    <property type="match status" value="1"/>
</dbReference>
<dbReference type="PANTHER" id="PTHR30221">
    <property type="entry name" value="SMALL-CONDUCTANCE MECHANOSENSITIVE CHANNEL"/>
    <property type="match status" value="1"/>
</dbReference>
<evidence type="ECO:0000256" key="6">
    <source>
        <dbReference type="SAM" id="Phobius"/>
    </source>
</evidence>
<accession>A0A5C6WWU3</accession>
<comment type="subcellular location">
    <subcellularLocation>
        <location evidence="1">Cell membrane</location>
        <topology evidence="1">Multi-pass membrane protein</topology>
    </subcellularLocation>
</comment>
<dbReference type="GO" id="GO:0008381">
    <property type="term" value="F:mechanosensitive monoatomic ion channel activity"/>
    <property type="evidence" value="ECO:0007669"/>
    <property type="project" value="InterPro"/>
</dbReference>
<dbReference type="AlphaFoldDB" id="A0A5C6WWU3"/>
<comment type="caution">
    <text evidence="8">The sequence shown here is derived from an EMBL/GenBank/DDBJ whole genome shotgun (WGS) entry which is preliminary data.</text>
</comment>
<dbReference type="SUPFAM" id="SSF50182">
    <property type="entry name" value="Sm-like ribonucleoproteins"/>
    <property type="match status" value="1"/>
</dbReference>
<gene>
    <name evidence="8" type="ORF">FRC96_17775</name>
</gene>
<keyword evidence="5 6" id="KW-0472">Membrane</keyword>
<dbReference type="GO" id="GO:0005886">
    <property type="term" value="C:plasma membrane"/>
    <property type="evidence" value="ECO:0007669"/>
    <property type="project" value="UniProtKB-SubCell"/>
</dbReference>
<organism evidence="8 9">
    <name type="scientific">Lujinxingia vulgaris</name>
    <dbReference type="NCBI Taxonomy" id="2600176"/>
    <lineage>
        <taxon>Bacteria</taxon>
        <taxon>Deltaproteobacteria</taxon>
        <taxon>Bradymonadales</taxon>
        <taxon>Lujinxingiaceae</taxon>
        <taxon>Lujinxingia</taxon>
    </lineage>
</organism>
<dbReference type="InterPro" id="IPR010920">
    <property type="entry name" value="LSM_dom_sf"/>
</dbReference>
<evidence type="ECO:0000256" key="2">
    <source>
        <dbReference type="ARBA" id="ARBA00022475"/>
    </source>
</evidence>
<evidence type="ECO:0000256" key="5">
    <source>
        <dbReference type="ARBA" id="ARBA00023136"/>
    </source>
</evidence>
<dbReference type="Pfam" id="PF00924">
    <property type="entry name" value="MS_channel_2nd"/>
    <property type="match status" value="1"/>
</dbReference>
<evidence type="ECO:0000256" key="3">
    <source>
        <dbReference type="ARBA" id="ARBA00022692"/>
    </source>
</evidence>
<dbReference type="RefSeq" id="WP_146976454.1">
    <property type="nucleotide sequence ID" value="NZ_VOSL01000131.1"/>
</dbReference>
<evidence type="ECO:0000256" key="1">
    <source>
        <dbReference type="ARBA" id="ARBA00004651"/>
    </source>
</evidence>
<keyword evidence="2" id="KW-1003">Cell membrane</keyword>
<sequence>MSLYSTVMAAGPLLAQAAPDVEELAQRIELLNVGNLLSAATIIAVAYAANRVLSATLESLGEGQARRRLFFKKVQSFTRLGIFAAAAYLVVATFLDFEEDRAALLGLGGTLAVAVGFALKDTASSLMAGILILVDQPFQVGDRVAFGDTYGEVVEIGLRSVRIVTLDDNQVSIPNNKFLTEAVSSSNAGALDMMVEIDFYIAQSADFELAKQIVYEATITSRYVFLSKPVVVQVYDEITPLAFATHVKSKAYVIDTRYEKALLCDVMERVKRAFRLHGIHPPYTRAYEVSAESWEEFSSSPNRVNAPVRSQIKVGRAPQGVEVEEVGAQTPEVSEV</sequence>
<keyword evidence="4 6" id="KW-1133">Transmembrane helix</keyword>
<reference evidence="8 9" key="1">
    <citation type="submission" date="2019-08" db="EMBL/GenBank/DDBJ databases">
        <title>Bradymonadales sp. TMQ2.</title>
        <authorList>
            <person name="Liang Q."/>
        </authorList>
    </citation>
    <scope>NUCLEOTIDE SEQUENCE [LARGE SCALE GENOMIC DNA]</scope>
    <source>
        <strain evidence="8 9">TMQ2</strain>
    </source>
</reference>
<feature type="domain" description="Mechanosensitive ion channel MscS" evidence="7">
    <location>
        <begin position="121"/>
        <end position="183"/>
    </location>
</feature>
<evidence type="ECO:0000313" key="8">
    <source>
        <dbReference type="EMBL" id="TXD32356.1"/>
    </source>
</evidence>
<protein>
    <submittedName>
        <fullName evidence="8">Mechanosensitive ion channel</fullName>
    </submittedName>
</protein>
<dbReference type="OrthoDB" id="9784565at2"/>
<keyword evidence="3 6" id="KW-0812">Transmembrane</keyword>
<feature type="transmembrane region" description="Helical" evidence="6">
    <location>
        <begin position="74"/>
        <end position="95"/>
    </location>
</feature>
<evidence type="ECO:0000313" key="9">
    <source>
        <dbReference type="Proteomes" id="UP000321046"/>
    </source>
</evidence>
<dbReference type="InterPro" id="IPR011066">
    <property type="entry name" value="MscS_channel_C_sf"/>
</dbReference>
<dbReference type="EMBL" id="VOSL01000131">
    <property type="protein sequence ID" value="TXD32356.1"/>
    <property type="molecule type" value="Genomic_DNA"/>
</dbReference>
<dbReference type="InterPro" id="IPR023408">
    <property type="entry name" value="MscS_beta-dom_sf"/>
</dbReference>
<dbReference type="InterPro" id="IPR045275">
    <property type="entry name" value="MscS_archaea/bacteria_type"/>
</dbReference>
<dbReference type="SUPFAM" id="SSF82689">
    <property type="entry name" value="Mechanosensitive channel protein MscS (YggB), C-terminal domain"/>
    <property type="match status" value="1"/>
</dbReference>